<dbReference type="SUPFAM" id="SSF56747">
    <property type="entry name" value="Prim-pol domain"/>
    <property type="match status" value="1"/>
</dbReference>
<dbReference type="Pfam" id="PF01896">
    <property type="entry name" value="DNA_primase_S"/>
    <property type="match status" value="1"/>
</dbReference>
<proteinExistence type="inferred from homology"/>
<dbReference type="InterPro" id="IPR002755">
    <property type="entry name" value="DNA_primase_S"/>
</dbReference>
<organism evidence="2">
    <name type="scientific">Gongylonema pulchrum</name>
    <dbReference type="NCBI Taxonomy" id="637853"/>
    <lineage>
        <taxon>Eukaryota</taxon>
        <taxon>Metazoa</taxon>
        <taxon>Ecdysozoa</taxon>
        <taxon>Nematoda</taxon>
        <taxon>Chromadorea</taxon>
        <taxon>Rhabditida</taxon>
        <taxon>Spirurina</taxon>
        <taxon>Spiruromorpha</taxon>
        <taxon>Spiruroidea</taxon>
        <taxon>Gongylonematidae</taxon>
        <taxon>Gongylonema</taxon>
    </lineage>
</organism>
<accession>A0A183EX93</accession>
<protein>
    <submittedName>
        <fullName evidence="2">DNA primase small subunit</fullName>
    </submittedName>
</protein>
<reference evidence="2" key="1">
    <citation type="submission" date="2016-06" db="UniProtKB">
        <authorList>
            <consortium name="WormBaseParasite"/>
        </authorList>
    </citation>
    <scope>IDENTIFICATION</scope>
</reference>
<evidence type="ECO:0000313" key="2">
    <source>
        <dbReference type="WBParaSite" id="GPUH_0002561401-mRNA-1"/>
    </source>
</evidence>
<name>A0A183EX93_9BILA</name>
<dbReference type="Gene3D" id="3.90.920.10">
    <property type="entry name" value="DNA primase, PRIM domain"/>
    <property type="match status" value="1"/>
</dbReference>
<dbReference type="AlphaFoldDB" id="A0A183EX93"/>
<sequence>LDVNVSAGLNHLLKSPFSVHPKTGLIAVPLTPDQMPDVDLKKLPRIDKLVRETSNMNGNNETMENDNTGGTINSSLAPYIATFEQFVNQLLIYEESDPS</sequence>
<dbReference type="GO" id="GO:0006269">
    <property type="term" value="P:DNA replication, synthesis of primer"/>
    <property type="evidence" value="ECO:0007669"/>
    <property type="project" value="InterPro"/>
</dbReference>
<dbReference type="GO" id="GO:0003899">
    <property type="term" value="F:DNA-directed RNA polymerase activity"/>
    <property type="evidence" value="ECO:0007669"/>
    <property type="project" value="InterPro"/>
</dbReference>
<evidence type="ECO:0000256" key="1">
    <source>
        <dbReference type="ARBA" id="ARBA00009762"/>
    </source>
</evidence>
<dbReference type="PANTHER" id="PTHR10536">
    <property type="entry name" value="DNA PRIMASE SMALL SUBUNIT"/>
    <property type="match status" value="1"/>
</dbReference>
<comment type="similarity">
    <text evidence="1">Belongs to the eukaryotic-type primase small subunit family.</text>
</comment>
<dbReference type="WBParaSite" id="GPUH_0002561401-mRNA-1">
    <property type="protein sequence ID" value="GPUH_0002561401-mRNA-1"/>
    <property type="gene ID" value="GPUH_0002561401"/>
</dbReference>